<keyword evidence="2" id="KW-1185">Reference proteome</keyword>
<sequence>MPKREPTPPPGDDEPNLTTELAMSSYFTIVTPYPLNADMEVPGDVLRLAQWLAEVTGDPNSPRIVIIEVDRSFKDVRRLLGQHFWAGEKGFLINPPPDIASFNYSAIFYCHYTTGRMVQKHGWKRIDFMNKMFGEAKNRANQHINVPSFEPTAIDLCRNLPTALFQGDAPKPGAKAPPPGSSAWATNRELRAANKRSKKEEPSTGEMPTEETSTEEMPIEETSTEETPTEEMATEETPTVNATSDATNSEPANLWNHVKLASDLAQSSVYGGNEELTLLANRGYNKNAPSINTKAANGARPSNNGNAQSPITPTSPPPKRAGPSASNVKPSVRAPPPPMFLSPVSPTAPKSETNDPSVPAPSKIEQVAINSNSGPVRGVPAWSSRGRGRGRAFEFCCIILRSHHSSIAKQSHYDALKPILVKINSINKPPDPENLNYSLLNKIYQGIYVRHPVRYEPINTRPEYKEYSAEREASSFKLKAFTTALDSLRDLPFK</sequence>
<reference evidence="1" key="1">
    <citation type="submission" date="2021-06" db="EMBL/GenBank/DDBJ databases">
        <authorList>
            <person name="Kallberg Y."/>
            <person name="Tangrot J."/>
            <person name="Rosling A."/>
        </authorList>
    </citation>
    <scope>NUCLEOTIDE SEQUENCE</scope>
    <source>
        <strain evidence="1">CL356</strain>
    </source>
</reference>
<name>A0ACA9NTN6_9GLOM</name>
<dbReference type="Proteomes" id="UP000789525">
    <property type="component" value="Unassembled WGS sequence"/>
</dbReference>
<proteinExistence type="predicted"/>
<evidence type="ECO:0000313" key="2">
    <source>
        <dbReference type="Proteomes" id="UP000789525"/>
    </source>
</evidence>
<gene>
    <name evidence="1" type="ORF">ACOLOM_LOCUS9069</name>
</gene>
<feature type="non-terminal residue" evidence="1">
    <location>
        <position position="494"/>
    </location>
</feature>
<comment type="caution">
    <text evidence="1">The sequence shown here is derived from an EMBL/GenBank/DDBJ whole genome shotgun (WGS) entry which is preliminary data.</text>
</comment>
<organism evidence="1 2">
    <name type="scientific">Acaulospora colombiana</name>
    <dbReference type="NCBI Taxonomy" id="27376"/>
    <lineage>
        <taxon>Eukaryota</taxon>
        <taxon>Fungi</taxon>
        <taxon>Fungi incertae sedis</taxon>
        <taxon>Mucoromycota</taxon>
        <taxon>Glomeromycotina</taxon>
        <taxon>Glomeromycetes</taxon>
        <taxon>Diversisporales</taxon>
        <taxon>Acaulosporaceae</taxon>
        <taxon>Acaulospora</taxon>
    </lineage>
</organism>
<protein>
    <submittedName>
        <fullName evidence="1">14654_t:CDS:1</fullName>
    </submittedName>
</protein>
<accession>A0ACA9NTN6</accession>
<evidence type="ECO:0000313" key="1">
    <source>
        <dbReference type="EMBL" id="CAG8674210.1"/>
    </source>
</evidence>
<dbReference type="EMBL" id="CAJVPT010025249">
    <property type="protein sequence ID" value="CAG8674210.1"/>
    <property type="molecule type" value="Genomic_DNA"/>
</dbReference>